<proteinExistence type="predicted"/>
<dbReference type="EMBL" id="JACIBY010000001">
    <property type="protein sequence ID" value="MBB3836334.1"/>
    <property type="molecule type" value="Genomic_DNA"/>
</dbReference>
<evidence type="ECO:0000313" key="2">
    <source>
        <dbReference type="Proteomes" id="UP000541352"/>
    </source>
</evidence>
<protein>
    <submittedName>
        <fullName evidence="1">Four helix bundle protein</fullName>
    </submittedName>
</protein>
<dbReference type="NCBIfam" id="TIGR02436">
    <property type="entry name" value="four helix bundle protein"/>
    <property type="match status" value="1"/>
</dbReference>
<organism evidence="1 2">
    <name type="scientific">Runella defluvii</name>
    <dbReference type="NCBI Taxonomy" id="370973"/>
    <lineage>
        <taxon>Bacteria</taxon>
        <taxon>Pseudomonadati</taxon>
        <taxon>Bacteroidota</taxon>
        <taxon>Cytophagia</taxon>
        <taxon>Cytophagales</taxon>
        <taxon>Spirosomataceae</taxon>
        <taxon>Runella</taxon>
    </lineage>
</organism>
<name>A0A7W5ZGC5_9BACT</name>
<dbReference type="PIRSF" id="PIRSF035652">
    <property type="entry name" value="CHP02436"/>
    <property type="match status" value="1"/>
</dbReference>
<sequence length="115" mass="13088">MRNDKENVIVTKTLQFSLQIITFCELLEEKRKYVISNQLLKSATSIGANVREAQNAESKADFIHKMKVAAKEADETEYWLVLCQHAPNYPNCEMLLDEVNQIMKILAKIIGTSKG</sequence>
<dbReference type="SUPFAM" id="SSF158446">
    <property type="entry name" value="IVS-encoded protein-like"/>
    <property type="match status" value="1"/>
</dbReference>
<dbReference type="RefSeq" id="WP_183971100.1">
    <property type="nucleotide sequence ID" value="NZ_JACIBY010000001.1"/>
</dbReference>
<accession>A0A7W5ZGC5</accession>
<dbReference type="InterPro" id="IPR036583">
    <property type="entry name" value="23S_rRNA_IVS_sf"/>
</dbReference>
<gene>
    <name evidence="1" type="ORF">FHS57_000316</name>
</gene>
<reference evidence="1 2" key="1">
    <citation type="submission" date="2020-08" db="EMBL/GenBank/DDBJ databases">
        <title>Genomic Encyclopedia of Type Strains, Phase IV (KMG-IV): sequencing the most valuable type-strain genomes for metagenomic binning, comparative biology and taxonomic classification.</title>
        <authorList>
            <person name="Goeker M."/>
        </authorList>
    </citation>
    <scope>NUCLEOTIDE SEQUENCE [LARGE SCALE GENOMIC DNA]</scope>
    <source>
        <strain evidence="1 2">DSM 17976</strain>
    </source>
</reference>
<dbReference type="AlphaFoldDB" id="A0A7W5ZGC5"/>
<dbReference type="Gene3D" id="1.20.1440.60">
    <property type="entry name" value="23S rRNA-intervening sequence"/>
    <property type="match status" value="1"/>
</dbReference>
<evidence type="ECO:0000313" key="1">
    <source>
        <dbReference type="EMBL" id="MBB3836334.1"/>
    </source>
</evidence>
<dbReference type="PANTHER" id="PTHR38471">
    <property type="entry name" value="FOUR HELIX BUNDLE PROTEIN"/>
    <property type="match status" value="1"/>
</dbReference>
<dbReference type="Proteomes" id="UP000541352">
    <property type="component" value="Unassembled WGS sequence"/>
</dbReference>
<dbReference type="PANTHER" id="PTHR38471:SF2">
    <property type="entry name" value="FOUR HELIX BUNDLE PROTEIN"/>
    <property type="match status" value="1"/>
</dbReference>
<dbReference type="InterPro" id="IPR012657">
    <property type="entry name" value="23S_rRNA-intervening_sequence"/>
</dbReference>
<dbReference type="Pfam" id="PF05635">
    <property type="entry name" value="23S_rRNA_IVP"/>
    <property type="match status" value="1"/>
</dbReference>
<comment type="caution">
    <text evidence="1">The sequence shown here is derived from an EMBL/GenBank/DDBJ whole genome shotgun (WGS) entry which is preliminary data.</text>
</comment>
<keyword evidence="2" id="KW-1185">Reference proteome</keyword>